<reference evidence="1" key="1">
    <citation type="journal article" date="2020" name="Nat. Commun.">
        <title>Large-scale genome sequencing of mycorrhizal fungi provides insights into the early evolution of symbiotic traits.</title>
        <authorList>
            <person name="Miyauchi S."/>
            <person name="Kiss E."/>
            <person name="Kuo A."/>
            <person name="Drula E."/>
            <person name="Kohler A."/>
            <person name="Sanchez-Garcia M."/>
            <person name="Morin E."/>
            <person name="Andreopoulos B."/>
            <person name="Barry K.W."/>
            <person name="Bonito G."/>
            <person name="Buee M."/>
            <person name="Carver A."/>
            <person name="Chen C."/>
            <person name="Cichocki N."/>
            <person name="Clum A."/>
            <person name="Culley D."/>
            <person name="Crous P.W."/>
            <person name="Fauchery L."/>
            <person name="Girlanda M."/>
            <person name="Hayes R.D."/>
            <person name="Keri Z."/>
            <person name="LaButti K."/>
            <person name="Lipzen A."/>
            <person name="Lombard V."/>
            <person name="Magnuson J."/>
            <person name="Maillard F."/>
            <person name="Murat C."/>
            <person name="Nolan M."/>
            <person name="Ohm R.A."/>
            <person name="Pangilinan J."/>
            <person name="Pereira M.F."/>
            <person name="Perotto S."/>
            <person name="Peter M."/>
            <person name="Pfister S."/>
            <person name="Riley R."/>
            <person name="Sitrit Y."/>
            <person name="Stielow J.B."/>
            <person name="Szollosi G."/>
            <person name="Zifcakova L."/>
            <person name="Stursova M."/>
            <person name="Spatafora J.W."/>
            <person name="Tedersoo L."/>
            <person name="Vaario L.M."/>
            <person name="Yamada A."/>
            <person name="Yan M."/>
            <person name="Wang P."/>
            <person name="Xu J."/>
            <person name="Bruns T."/>
            <person name="Baldrian P."/>
            <person name="Vilgalys R."/>
            <person name="Dunand C."/>
            <person name="Henrissat B."/>
            <person name="Grigoriev I.V."/>
            <person name="Hibbett D."/>
            <person name="Nagy L.G."/>
            <person name="Martin F.M."/>
        </authorList>
    </citation>
    <scope>NUCLEOTIDE SEQUENCE</scope>
    <source>
        <strain evidence="1">UP504</strain>
    </source>
</reference>
<evidence type="ECO:0000313" key="2">
    <source>
        <dbReference type="Proteomes" id="UP000886523"/>
    </source>
</evidence>
<feature type="non-terminal residue" evidence="1">
    <location>
        <position position="223"/>
    </location>
</feature>
<organism evidence="1 2">
    <name type="scientific">Hydnum rufescens UP504</name>
    <dbReference type="NCBI Taxonomy" id="1448309"/>
    <lineage>
        <taxon>Eukaryota</taxon>
        <taxon>Fungi</taxon>
        <taxon>Dikarya</taxon>
        <taxon>Basidiomycota</taxon>
        <taxon>Agaricomycotina</taxon>
        <taxon>Agaricomycetes</taxon>
        <taxon>Cantharellales</taxon>
        <taxon>Hydnaceae</taxon>
        <taxon>Hydnum</taxon>
    </lineage>
</organism>
<sequence>MTFKLSKLVSALSSDSQVPIKVVNSFVGPHQPTGSVVFPSIQVNGAPSLLEPPANDCPRREVSAREARLGALVREQFLEIQALQREISRLRALSPSHYIAPVVPALVPSTSPPAYPSVSNRIAAQAPRCIHKPTIPTPAIRALATSPPPNLLALPKALTKLLPCSGPVLVPLVLALHPLPFSRALALELAVLCPRSSPSGEPLSQFGECSQGGQICSRSRDCV</sequence>
<keyword evidence="2" id="KW-1185">Reference proteome</keyword>
<dbReference type="EMBL" id="MU129198">
    <property type="protein sequence ID" value="KAF9504741.1"/>
    <property type="molecule type" value="Genomic_DNA"/>
</dbReference>
<protein>
    <submittedName>
        <fullName evidence="1">Uncharacterized protein</fullName>
    </submittedName>
</protein>
<comment type="caution">
    <text evidence="1">The sequence shown here is derived from an EMBL/GenBank/DDBJ whole genome shotgun (WGS) entry which is preliminary data.</text>
</comment>
<gene>
    <name evidence="1" type="ORF">BS47DRAFT_1354800</name>
</gene>
<evidence type="ECO:0000313" key="1">
    <source>
        <dbReference type="EMBL" id="KAF9504741.1"/>
    </source>
</evidence>
<proteinExistence type="predicted"/>
<name>A0A9P6DHG8_9AGAM</name>
<dbReference type="AlphaFoldDB" id="A0A9P6DHG8"/>
<accession>A0A9P6DHG8</accession>
<dbReference type="Proteomes" id="UP000886523">
    <property type="component" value="Unassembled WGS sequence"/>
</dbReference>